<keyword evidence="3" id="KW-1185">Reference proteome</keyword>
<name>A0A2G1ULE2_9GAMM</name>
<feature type="chain" id="PRO_5013847747" evidence="1">
    <location>
        <begin position="21"/>
        <end position="73"/>
    </location>
</feature>
<proteinExistence type="predicted"/>
<protein>
    <submittedName>
        <fullName evidence="2">Uncharacterized protein</fullName>
    </submittedName>
</protein>
<gene>
    <name evidence="2" type="ORF">CLH61_09340</name>
</gene>
<comment type="caution">
    <text evidence="2">The sequence shown here is derived from an EMBL/GenBank/DDBJ whole genome shotgun (WGS) entry which is preliminary data.</text>
</comment>
<feature type="signal peptide" evidence="1">
    <location>
        <begin position="1"/>
        <end position="20"/>
    </location>
</feature>
<evidence type="ECO:0000256" key="1">
    <source>
        <dbReference type="SAM" id="SignalP"/>
    </source>
</evidence>
<dbReference type="Proteomes" id="UP000231409">
    <property type="component" value="Unassembled WGS sequence"/>
</dbReference>
<dbReference type="RefSeq" id="WP_099614443.1">
    <property type="nucleotide sequence ID" value="NZ_KZ319370.1"/>
</dbReference>
<organism evidence="2 3">
    <name type="scientific">Marinobacter profundi</name>
    <dbReference type="NCBI Taxonomy" id="2666256"/>
    <lineage>
        <taxon>Bacteria</taxon>
        <taxon>Pseudomonadati</taxon>
        <taxon>Pseudomonadota</taxon>
        <taxon>Gammaproteobacteria</taxon>
        <taxon>Pseudomonadales</taxon>
        <taxon>Marinobacteraceae</taxon>
        <taxon>Marinobacter</taxon>
    </lineage>
</organism>
<evidence type="ECO:0000313" key="2">
    <source>
        <dbReference type="EMBL" id="PHQ15317.1"/>
    </source>
</evidence>
<sequence length="73" mass="8166">MITLKWLAVALIGLAVAGCADSSNHSGTLSADFTVFVKQQINNTRDDRQAVDLRNVTFRFNDQDNEQAYDDLF</sequence>
<dbReference type="AlphaFoldDB" id="A0A2G1ULE2"/>
<dbReference type="EMBL" id="NTFH01000007">
    <property type="protein sequence ID" value="PHQ15317.1"/>
    <property type="molecule type" value="Genomic_DNA"/>
</dbReference>
<keyword evidence="1" id="KW-0732">Signal</keyword>
<dbReference type="PROSITE" id="PS51257">
    <property type="entry name" value="PROKAR_LIPOPROTEIN"/>
    <property type="match status" value="1"/>
</dbReference>
<accession>A0A2G1ULE2</accession>
<reference evidence="2 3" key="1">
    <citation type="submission" date="2017-09" db="EMBL/GenBank/DDBJ databases">
        <title>The draft genome sequences of Marinobacter sp. PWS21.</title>
        <authorList>
            <person name="Cao J."/>
        </authorList>
    </citation>
    <scope>NUCLEOTIDE SEQUENCE [LARGE SCALE GENOMIC DNA]</scope>
    <source>
        <strain evidence="2 3">PWS21</strain>
    </source>
</reference>
<evidence type="ECO:0000313" key="3">
    <source>
        <dbReference type="Proteomes" id="UP000231409"/>
    </source>
</evidence>